<organism evidence="2 3">
    <name type="scientific">Mugilogobius chulae</name>
    <name type="common">yellowstripe goby</name>
    <dbReference type="NCBI Taxonomy" id="88201"/>
    <lineage>
        <taxon>Eukaryota</taxon>
        <taxon>Metazoa</taxon>
        <taxon>Chordata</taxon>
        <taxon>Craniata</taxon>
        <taxon>Vertebrata</taxon>
        <taxon>Euteleostomi</taxon>
        <taxon>Actinopterygii</taxon>
        <taxon>Neopterygii</taxon>
        <taxon>Teleostei</taxon>
        <taxon>Neoteleostei</taxon>
        <taxon>Acanthomorphata</taxon>
        <taxon>Gobiaria</taxon>
        <taxon>Gobiiformes</taxon>
        <taxon>Gobioidei</taxon>
        <taxon>Gobiidae</taxon>
        <taxon>Gobionellinae</taxon>
        <taxon>Mugilogobius</taxon>
    </lineage>
</organism>
<dbReference type="Proteomes" id="UP001460270">
    <property type="component" value="Unassembled WGS sequence"/>
</dbReference>
<evidence type="ECO:0000313" key="2">
    <source>
        <dbReference type="EMBL" id="KAK7877706.1"/>
    </source>
</evidence>
<gene>
    <name evidence="2" type="ORF">WMY93_031593</name>
</gene>
<dbReference type="AlphaFoldDB" id="A0AAW0MLT1"/>
<feature type="compositionally biased region" description="Polar residues" evidence="1">
    <location>
        <begin position="37"/>
        <end position="47"/>
    </location>
</feature>
<evidence type="ECO:0000256" key="1">
    <source>
        <dbReference type="SAM" id="MobiDB-lite"/>
    </source>
</evidence>
<keyword evidence="3" id="KW-1185">Reference proteome</keyword>
<reference evidence="3" key="1">
    <citation type="submission" date="2024-04" db="EMBL/GenBank/DDBJ databases">
        <title>Salinicola lusitanus LLJ914,a marine bacterium isolated from the Okinawa Trough.</title>
        <authorList>
            <person name="Li J."/>
        </authorList>
    </citation>
    <scope>NUCLEOTIDE SEQUENCE [LARGE SCALE GENOMIC DNA]</scope>
</reference>
<feature type="compositionally biased region" description="Basic and acidic residues" evidence="1">
    <location>
        <begin position="122"/>
        <end position="149"/>
    </location>
</feature>
<proteinExistence type="predicted"/>
<feature type="compositionally biased region" description="Low complexity" evidence="1">
    <location>
        <begin position="16"/>
        <end position="29"/>
    </location>
</feature>
<dbReference type="EMBL" id="JBBPFD010000676">
    <property type="protein sequence ID" value="KAK7877706.1"/>
    <property type="molecule type" value="Genomic_DNA"/>
</dbReference>
<feature type="region of interest" description="Disordered" evidence="1">
    <location>
        <begin position="1"/>
        <end position="165"/>
    </location>
</feature>
<feature type="compositionally biased region" description="Polar residues" evidence="1">
    <location>
        <begin position="156"/>
        <end position="165"/>
    </location>
</feature>
<evidence type="ECO:0000313" key="3">
    <source>
        <dbReference type="Proteomes" id="UP001460270"/>
    </source>
</evidence>
<accession>A0AAW0MLT1</accession>
<comment type="caution">
    <text evidence="2">The sequence shown here is derived from an EMBL/GenBank/DDBJ whole genome shotgun (WGS) entry which is preliminary data.</text>
</comment>
<sequence length="188" mass="20297">MELVLRPERACRSVENSQGQSRNSQGQSRTVRVSPGTAGSVQEQAGSGVSPGTRSGSQGQSRNSQGQGSVQEQSGSVQEQSGSGVSPGTVRVSPGTVRVRVSPGTVRVRDCVTRLTRSSRQLRSENRDDSDAHNRTEPEPDLARFRSSETLDPDSLTCSSSFVPSARSQMIQRRFRDGSDAPMFTRTR</sequence>
<feature type="compositionally biased region" description="Low complexity" evidence="1">
    <location>
        <begin position="52"/>
        <end position="86"/>
    </location>
</feature>
<protein>
    <submittedName>
        <fullName evidence="2">Uncharacterized protein</fullName>
    </submittedName>
</protein>
<feature type="compositionally biased region" description="Basic and acidic residues" evidence="1">
    <location>
        <begin position="1"/>
        <end position="12"/>
    </location>
</feature>
<name>A0AAW0MLT1_9GOBI</name>